<dbReference type="RefSeq" id="WP_152716907.1">
    <property type="nucleotide sequence ID" value="NZ_VOSJ01000326.1"/>
</dbReference>
<proteinExistence type="predicted"/>
<reference evidence="1 2" key="1">
    <citation type="journal article" date="2019" name="Syst. Appl. Microbiol.">
        <title>Microvirga tunisiensis sp. nov., a root nodule symbiotic bacterium isolated from Lupinus micranthus and L. luteus grown in Northern Tunisia.</title>
        <authorList>
            <person name="Msaddak A."/>
            <person name="Rejili M."/>
            <person name="Duran D."/>
            <person name="Mars M."/>
            <person name="Palacios J.M."/>
            <person name="Ruiz-Argueso T."/>
            <person name="Rey L."/>
            <person name="Imperial J."/>
        </authorList>
    </citation>
    <scope>NUCLEOTIDE SEQUENCE [LARGE SCALE GENOMIC DNA]</scope>
    <source>
        <strain evidence="1 2">Lmie10</strain>
    </source>
</reference>
<protein>
    <submittedName>
        <fullName evidence="1">Uncharacterized protein</fullName>
    </submittedName>
</protein>
<organism evidence="1 2">
    <name type="scientific">Microvirga tunisiensis</name>
    <dbReference type="NCBI Taxonomy" id="2108360"/>
    <lineage>
        <taxon>Bacteria</taxon>
        <taxon>Pseudomonadati</taxon>
        <taxon>Pseudomonadota</taxon>
        <taxon>Alphaproteobacteria</taxon>
        <taxon>Hyphomicrobiales</taxon>
        <taxon>Methylobacteriaceae</taxon>
        <taxon>Microvirga</taxon>
    </lineage>
</organism>
<evidence type="ECO:0000313" key="1">
    <source>
        <dbReference type="EMBL" id="MPR30042.1"/>
    </source>
</evidence>
<dbReference type="EMBL" id="VOSK01000301">
    <property type="protein sequence ID" value="MPR30042.1"/>
    <property type="molecule type" value="Genomic_DNA"/>
</dbReference>
<name>A0A5N7MSR3_9HYPH</name>
<dbReference type="AlphaFoldDB" id="A0A5N7MSR3"/>
<accession>A0A5N7MSR3</accession>
<dbReference type="Proteomes" id="UP000403266">
    <property type="component" value="Unassembled WGS sequence"/>
</dbReference>
<comment type="caution">
    <text evidence="1">The sequence shown here is derived from an EMBL/GenBank/DDBJ whole genome shotgun (WGS) entry which is preliminary data.</text>
</comment>
<keyword evidence="2" id="KW-1185">Reference proteome</keyword>
<dbReference type="OrthoDB" id="7997598at2"/>
<evidence type="ECO:0000313" key="2">
    <source>
        <dbReference type="Proteomes" id="UP000403266"/>
    </source>
</evidence>
<sequence length="81" mass="9019">MSLTLQPVRVCNGSDEEGMLVFDDDQRLVAVLTHLSDQYGDVSGHWYLEAKFGLLDGLGHPTYADLDAAQESIRQRLARGR</sequence>
<gene>
    <name evidence="1" type="ORF">FS320_34555</name>
</gene>